<proteinExistence type="predicted"/>
<name>A0A8R2QS16_BOMMO</name>
<accession>A0A8R2QS16</accession>
<evidence type="ECO:0000313" key="1">
    <source>
        <dbReference type="EnsemblMetazoa" id="XP_037867168.1"/>
    </source>
</evidence>
<sequence>MRKPTQGGGDNRSLKKNAIEHNMGHSFKQHFQLIFNNIESNKNFENLQPRVKRQVSSGAGKFIEAAKMPQIKVFRLFLQMFKNGWADSYVGGTGPLDPRIIRPVLYLFKDKIIQFFMPEPGVEHQKKSH</sequence>
<keyword evidence="2" id="KW-1185">Reference proteome</keyword>
<dbReference type="Proteomes" id="UP000005204">
    <property type="component" value="Unassembled WGS sequence"/>
</dbReference>
<reference evidence="1" key="2">
    <citation type="submission" date="2022-06" db="UniProtKB">
        <authorList>
            <consortium name="EnsemblMetazoa"/>
        </authorList>
    </citation>
    <scope>IDENTIFICATION</scope>
    <source>
        <strain evidence="1">p50T (Dazao)</strain>
    </source>
</reference>
<organism evidence="1 2">
    <name type="scientific">Bombyx mori</name>
    <name type="common">Silk moth</name>
    <dbReference type="NCBI Taxonomy" id="7091"/>
    <lineage>
        <taxon>Eukaryota</taxon>
        <taxon>Metazoa</taxon>
        <taxon>Ecdysozoa</taxon>
        <taxon>Arthropoda</taxon>
        <taxon>Hexapoda</taxon>
        <taxon>Insecta</taxon>
        <taxon>Pterygota</taxon>
        <taxon>Neoptera</taxon>
        <taxon>Endopterygota</taxon>
        <taxon>Lepidoptera</taxon>
        <taxon>Glossata</taxon>
        <taxon>Ditrysia</taxon>
        <taxon>Bombycoidea</taxon>
        <taxon>Bombycidae</taxon>
        <taxon>Bombycinae</taxon>
        <taxon>Bombyx</taxon>
    </lineage>
</organism>
<protein>
    <submittedName>
        <fullName evidence="1">Uncharacterized protein</fullName>
    </submittedName>
</protein>
<dbReference type="EnsemblMetazoa" id="XM_038011240.1">
    <property type="protein sequence ID" value="XP_037867168.1"/>
    <property type="gene ID" value="LOC105842200"/>
</dbReference>
<reference evidence="2" key="1">
    <citation type="journal article" date="2008" name="Insect Biochem. Mol. Biol.">
        <title>The genome of a lepidopteran model insect, the silkworm Bombyx mori.</title>
        <authorList>
            <consortium name="International Silkworm Genome Consortium"/>
        </authorList>
    </citation>
    <scope>NUCLEOTIDE SEQUENCE [LARGE SCALE GENOMIC DNA]</scope>
    <source>
        <strain evidence="2">p50T</strain>
    </source>
</reference>
<evidence type="ECO:0000313" key="2">
    <source>
        <dbReference type="Proteomes" id="UP000005204"/>
    </source>
</evidence>
<dbReference type="AlphaFoldDB" id="A0A8R2QS16"/>